<protein>
    <submittedName>
        <fullName evidence="1">Uncharacterized protein</fullName>
    </submittedName>
</protein>
<evidence type="ECO:0000313" key="1">
    <source>
        <dbReference type="EMBL" id="KAJ9539475.1"/>
    </source>
</evidence>
<reference evidence="1" key="1">
    <citation type="submission" date="2023-03" db="EMBL/GenBank/DDBJ databases">
        <title>Chromosome-scale reference genome and RAD-based genetic map of yellow starthistle (Centaurea solstitialis) reveal putative structural variation and QTLs associated with invader traits.</title>
        <authorList>
            <person name="Reatini B."/>
            <person name="Cang F.A."/>
            <person name="Jiang Q."/>
            <person name="Mckibben M.T.W."/>
            <person name="Barker M.S."/>
            <person name="Rieseberg L.H."/>
            <person name="Dlugosch K.M."/>
        </authorList>
    </citation>
    <scope>NUCLEOTIDE SEQUENCE</scope>
    <source>
        <strain evidence="1">CAN-66</strain>
        <tissue evidence="1">Leaf</tissue>
    </source>
</reference>
<dbReference type="InterPro" id="IPR043154">
    <property type="entry name" value="Sec-1-like_dom1"/>
</dbReference>
<organism evidence="1 2">
    <name type="scientific">Centaurea solstitialis</name>
    <name type="common">yellow star-thistle</name>
    <dbReference type="NCBI Taxonomy" id="347529"/>
    <lineage>
        <taxon>Eukaryota</taxon>
        <taxon>Viridiplantae</taxon>
        <taxon>Streptophyta</taxon>
        <taxon>Embryophyta</taxon>
        <taxon>Tracheophyta</taxon>
        <taxon>Spermatophyta</taxon>
        <taxon>Magnoliopsida</taxon>
        <taxon>eudicotyledons</taxon>
        <taxon>Gunneridae</taxon>
        <taxon>Pentapetalae</taxon>
        <taxon>asterids</taxon>
        <taxon>campanulids</taxon>
        <taxon>Asterales</taxon>
        <taxon>Asteraceae</taxon>
        <taxon>Carduoideae</taxon>
        <taxon>Cardueae</taxon>
        <taxon>Centaureinae</taxon>
        <taxon>Centaurea</taxon>
    </lineage>
</organism>
<dbReference type="Proteomes" id="UP001172457">
    <property type="component" value="Chromosome 8"/>
</dbReference>
<sequence>MLKGSSSSKAGWKVFIMDKVTVKVMSASCKMSDITDQQVSRKNLKFDTIVYTAPSFRHF</sequence>
<dbReference type="Gene3D" id="3.40.50.2060">
    <property type="match status" value="1"/>
</dbReference>
<comment type="caution">
    <text evidence="1">The sequence shown here is derived from an EMBL/GenBank/DDBJ whole genome shotgun (WGS) entry which is preliminary data.</text>
</comment>
<evidence type="ECO:0000313" key="2">
    <source>
        <dbReference type="Proteomes" id="UP001172457"/>
    </source>
</evidence>
<dbReference type="InterPro" id="IPR036045">
    <property type="entry name" value="Sec1-like_sf"/>
</dbReference>
<proteinExistence type="predicted"/>
<dbReference type="EMBL" id="JARYMX010000008">
    <property type="protein sequence ID" value="KAJ9539475.1"/>
    <property type="molecule type" value="Genomic_DNA"/>
</dbReference>
<gene>
    <name evidence="1" type="ORF">OSB04_032208</name>
</gene>
<dbReference type="SUPFAM" id="SSF56815">
    <property type="entry name" value="Sec1/munc18-like (SM) proteins"/>
    <property type="match status" value="1"/>
</dbReference>
<dbReference type="AlphaFoldDB" id="A0AA38SB31"/>
<accession>A0AA38SB31</accession>
<keyword evidence="2" id="KW-1185">Reference proteome</keyword>
<name>A0AA38SB31_9ASTR</name>